<evidence type="ECO:0000313" key="2">
    <source>
        <dbReference type="Proteomes" id="UP000575985"/>
    </source>
</evidence>
<sequence>MAGEPVDVDGVPPGRSCPACGEPLEPGHIDDSLQLVWLCPSHGLIERTIDPLRGQ</sequence>
<name>A0A853BUA5_9ACTN</name>
<accession>A0A853BUA5</accession>
<reference evidence="1 2" key="1">
    <citation type="submission" date="2020-07" db="EMBL/GenBank/DDBJ databases">
        <title>Sequencing the genomes of 1000 actinobacteria strains.</title>
        <authorList>
            <person name="Klenk H.-P."/>
        </authorList>
    </citation>
    <scope>NUCLEOTIDE SEQUENCE [LARGE SCALE GENOMIC DNA]</scope>
    <source>
        <strain evidence="1 2">DSM 45927</strain>
    </source>
</reference>
<protein>
    <submittedName>
        <fullName evidence="1">Uncharacterized protein (UPF0212 family)</fullName>
    </submittedName>
</protein>
<comment type="caution">
    <text evidence="1">The sequence shown here is derived from an EMBL/GenBank/DDBJ whole genome shotgun (WGS) entry which is preliminary data.</text>
</comment>
<dbReference type="AlphaFoldDB" id="A0A853BUA5"/>
<gene>
    <name evidence="1" type="ORF">HNR12_004831</name>
</gene>
<proteinExistence type="predicted"/>
<keyword evidence="2" id="KW-1185">Reference proteome</keyword>
<dbReference type="EMBL" id="JACCFO010000001">
    <property type="protein sequence ID" value="NYI98554.1"/>
    <property type="molecule type" value="Genomic_DNA"/>
</dbReference>
<organism evidence="1 2">
    <name type="scientific">Streptomonospora nanhaiensis</name>
    <dbReference type="NCBI Taxonomy" id="1323731"/>
    <lineage>
        <taxon>Bacteria</taxon>
        <taxon>Bacillati</taxon>
        <taxon>Actinomycetota</taxon>
        <taxon>Actinomycetes</taxon>
        <taxon>Streptosporangiales</taxon>
        <taxon>Nocardiopsidaceae</taxon>
        <taxon>Streptomonospora</taxon>
    </lineage>
</organism>
<evidence type="ECO:0000313" key="1">
    <source>
        <dbReference type="EMBL" id="NYI98554.1"/>
    </source>
</evidence>
<dbReference type="Proteomes" id="UP000575985">
    <property type="component" value="Unassembled WGS sequence"/>
</dbReference>
<dbReference type="RefSeq" id="WP_179769682.1">
    <property type="nucleotide sequence ID" value="NZ_JACCFO010000001.1"/>
</dbReference>